<dbReference type="Pfam" id="PF00857">
    <property type="entry name" value="Isochorismatase"/>
    <property type="match status" value="1"/>
</dbReference>
<dbReference type="EMBL" id="BQNJ01000002">
    <property type="protein sequence ID" value="GKH02636.1"/>
    <property type="molecule type" value="Genomic_DNA"/>
</dbReference>
<protein>
    <submittedName>
        <fullName evidence="4">Amidase</fullName>
    </submittedName>
</protein>
<gene>
    <name evidence="4" type="ORF">CE91St55_46170</name>
</gene>
<evidence type="ECO:0000256" key="1">
    <source>
        <dbReference type="ARBA" id="ARBA00006336"/>
    </source>
</evidence>
<sequence length="163" mass="18451">MQKKALVIIDIQNDITKNYKDIIGNINQAIDWAVSHMIPVVYIRHENLSAGTRTFKPNTYGAELASDLNVVSKNIFTKYKGNALSCEEFTDFIRTNELCEFYIAGADAAACVKSTCYNLCKANYGVYVLSDCITSYDKRKIDEMIRYYEQKGCKITGLQDLVL</sequence>
<dbReference type="InterPro" id="IPR050272">
    <property type="entry name" value="Isochorismatase-like_hydrls"/>
</dbReference>
<feature type="domain" description="Isochorismatase-like" evidence="3">
    <location>
        <begin position="5"/>
        <end position="159"/>
    </location>
</feature>
<dbReference type="InterPro" id="IPR036380">
    <property type="entry name" value="Isochorismatase-like_sf"/>
</dbReference>
<evidence type="ECO:0000259" key="3">
    <source>
        <dbReference type="Pfam" id="PF00857"/>
    </source>
</evidence>
<dbReference type="SUPFAM" id="SSF52499">
    <property type="entry name" value="Isochorismatase-like hydrolases"/>
    <property type="match status" value="1"/>
</dbReference>
<evidence type="ECO:0000313" key="4">
    <source>
        <dbReference type="EMBL" id="GKH02636.1"/>
    </source>
</evidence>
<dbReference type="InterPro" id="IPR000868">
    <property type="entry name" value="Isochorismatase-like_dom"/>
</dbReference>
<comment type="caution">
    <text evidence="4">The sequence shown here is derived from an EMBL/GenBank/DDBJ whole genome shotgun (WGS) entry which is preliminary data.</text>
</comment>
<name>A0AA37N8V6_9FIRM</name>
<evidence type="ECO:0000256" key="2">
    <source>
        <dbReference type="ARBA" id="ARBA00022801"/>
    </source>
</evidence>
<dbReference type="CDD" id="cd00431">
    <property type="entry name" value="cysteine_hydrolases"/>
    <property type="match status" value="1"/>
</dbReference>
<dbReference type="RefSeq" id="WP_118040244.1">
    <property type="nucleotide sequence ID" value="NZ_BQNJ01000002.1"/>
</dbReference>
<dbReference type="GO" id="GO:0016787">
    <property type="term" value="F:hydrolase activity"/>
    <property type="evidence" value="ECO:0007669"/>
    <property type="project" value="UniProtKB-KW"/>
</dbReference>
<dbReference type="PANTHER" id="PTHR43540">
    <property type="entry name" value="PEROXYUREIDOACRYLATE/UREIDOACRYLATE AMIDOHYDROLASE-RELATED"/>
    <property type="match status" value="1"/>
</dbReference>
<dbReference type="PANTHER" id="PTHR43540:SF6">
    <property type="entry name" value="ISOCHORISMATASE-LIKE DOMAIN-CONTAINING PROTEIN"/>
    <property type="match status" value="1"/>
</dbReference>
<proteinExistence type="inferred from homology"/>
<dbReference type="Proteomes" id="UP001055091">
    <property type="component" value="Unassembled WGS sequence"/>
</dbReference>
<dbReference type="Gene3D" id="3.40.50.850">
    <property type="entry name" value="Isochorismatase-like"/>
    <property type="match status" value="1"/>
</dbReference>
<dbReference type="AlphaFoldDB" id="A0AA37N8V6"/>
<keyword evidence="2" id="KW-0378">Hydrolase</keyword>
<reference evidence="4" key="1">
    <citation type="submission" date="2022-01" db="EMBL/GenBank/DDBJ databases">
        <title>Novel bile acid biosynthetic pathways are enriched in the microbiome of centenarians.</title>
        <authorList>
            <person name="Sato Y."/>
            <person name="Atarashi K."/>
            <person name="Plichta R.D."/>
            <person name="Arai Y."/>
            <person name="Sasajima S."/>
            <person name="Kearney M.S."/>
            <person name="Suda W."/>
            <person name="Takeshita K."/>
            <person name="Sasaki T."/>
            <person name="Okamoto S."/>
            <person name="Skelly N.A."/>
            <person name="Okamura Y."/>
            <person name="Vlamakis H."/>
            <person name="Li Y."/>
            <person name="Tanoue T."/>
            <person name="Takei H."/>
            <person name="Nittono H."/>
            <person name="Narushima S."/>
            <person name="Irie J."/>
            <person name="Itoh H."/>
            <person name="Moriya K."/>
            <person name="Sugiura Y."/>
            <person name="Suematsu M."/>
            <person name="Moritoki N."/>
            <person name="Shibata S."/>
            <person name="Littman R.D."/>
            <person name="Fischbach A.M."/>
            <person name="Uwamino Y."/>
            <person name="Inoue T."/>
            <person name="Honda A."/>
            <person name="Hattori M."/>
            <person name="Murai T."/>
            <person name="Xavier J.R."/>
            <person name="Hirose N."/>
            <person name="Honda K."/>
        </authorList>
    </citation>
    <scope>NUCLEOTIDE SEQUENCE</scope>
    <source>
        <strain evidence="4">CE91-St55</strain>
    </source>
</reference>
<comment type="similarity">
    <text evidence="1">Belongs to the isochorismatase family.</text>
</comment>
<organism evidence="4 5">
    <name type="scientific">Hungatella hathewayi</name>
    <dbReference type="NCBI Taxonomy" id="154046"/>
    <lineage>
        <taxon>Bacteria</taxon>
        <taxon>Bacillati</taxon>
        <taxon>Bacillota</taxon>
        <taxon>Clostridia</taxon>
        <taxon>Lachnospirales</taxon>
        <taxon>Lachnospiraceae</taxon>
        <taxon>Hungatella</taxon>
    </lineage>
</organism>
<accession>A0AA37N8V6</accession>
<evidence type="ECO:0000313" key="5">
    <source>
        <dbReference type="Proteomes" id="UP001055091"/>
    </source>
</evidence>